<protein>
    <submittedName>
        <fullName evidence="2">Uncharacterized protein</fullName>
    </submittedName>
</protein>
<accession>A0A0F9QQA2</accession>
<organism evidence="2">
    <name type="scientific">marine sediment metagenome</name>
    <dbReference type="NCBI Taxonomy" id="412755"/>
    <lineage>
        <taxon>unclassified sequences</taxon>
        <taxon>metagenomes</taxon>
        <taxon>ecological metagenomes</taxon>
    </lineage>
</organism>
<gene>
    <name evidence="2" type="ORF">LCGC14_0673730</name>
</gene>
<proteinExistence type="predicted"/>
<evidence type="ECO:0000313" key="2">
    <source>
        <dbReference type="EMBL" id="KKN46345.1"/>
    </source>
</evidence>
<dbReference type="AlphaFoldDB" id="A0A0F9QQA2"/>
<keyword evidence="1" id="KW-0472">Membrane</keyword>
<feature type="transmembrane region" description="Helical" evidence="1">
    <location>
        <begin position="34"/>
        <end position="55"/>
    </location>
</feature>
<sequence>MLPLLLLDLQCGYVRFLSQCSKGADPMIKLMKNILIIAIVLTGGMLVFASTRLIINSFEHDVCQITLNAPELFQPGQMVLLDASESSVSYMSWGILPKTNNFRIIDNGRKAIFTGNGDKKCYTIIISGYLNGKLVQYFHILTLGYDSNIAVSDLQEKIINWLPMDRTHDEMIKLVQSFNSIARIIENGTLTTTDEIVEATAWSTTDALGDSIDKWKPFLRNLQEYLEASPPNDHAITWREIARALEAADGAA</sequence>
<dbReference type="EMBL" id="LAZR01001335">
    <property type="protein sequence ID" value="KKN46345.1"/>
    <property type="molecule type" value="Genomic_DNA"/>
</dbReference>
<comment type="caution">
    <text evidence="2">The sequence shown here is derived from an EMBL/GenBank/DDBJ whole genome shotgun (WGS) entry which is preliminary data.</text>
</comment>
<evidence type="ECO:0000256" key="1">
    <source>
        <dbReference type="SAM" id="Phobius"/>
    </source>
</evidence>
<name>A0A0F9QQA2_9ZZZZ</name>
<reference evidence="2" key="1">
    <citation type="journal article" date="2015" name="Nature">
        <title>Complex archaea that bridge the gap between prokaryotes and eukaryotes.</title>
        <authorList>
            <person name="Spang A."/>
            <person name="Saw J.H."/>
            <person name="Jorgensen S.L."/>
            <person name="Zaremba-Niedzwiedzka K."/>
            <person name="Martijn J."/>
            <person name="Lind A.E."/>
            <person name="van Eijk R."/>
            <person name="Schleper C."/>
            <person name="Guy L."/>
            <person name="Ettema T.J."/>
        </authorList>
    </citation>
    <scope>NUCLEOTIDE SEQUENCE</scope>
</reference>
<keyword evidence="1" id="KW-1133">Transmembrane helix</keyword>
<keyword evidence="1" id="KW-0812">Transmembrane</keyword>